<sequence>MRVDCIDILSALMQHCPEKLSFEAMEALQHVGTYLSPLPDSPFSDELLLSEHSKTAERVLQIAPVLWYNALIHEDGEPVRVMAVATSRSFYIVERPAGLRDPLHPEVEYIFRRGKGIQIFEIRNYRRLTRIVKGFPADNWLAAGWIHKMCMNSSLTGSIGLPSIQPVQVCLL</sequence>
<dbReference type="OrthoDB" id="660555at2759"/>
<proteinExistence type="predicted"/>
<accession>U6M2J2</accession>
<reference evidence="1" key="2">
    <citation type="submission" date="2013-10" db="EMBL/GenBank/DDBJ databases">
        <authorList>
            <person name="Aslett M."/>
        </authorList>
    </citation>
    <scope>NUCLEOTIDE SEQUENCE [LARGE SCALE GENOMIC DNA]</scope>
    <source>
        <strain evidence="1">Weybridge</strain>
    </source>
</reference>
<evidence type="ECO:0000313" key="2">
    <source>
        <dbReference type="Proteomes" id="UP000030763"/>
    </source>
</evidence>
<protein>
    <submittedName>
        <fullName evidence="1">Uncharacterized protein</fullName>
    </submittedName>
</protein>
<reference evidence="1" key="1">
    <citation type="submission" date="2013-10" db="EMBL/GenBank/DDBJ databases">
        <title>Genomic analysis of the causative agents of coccidiosis in chickens.</title>
        <authorList>
            <person name="Reid A.J."/>
            <person name="Blake D."/>
            <person name="Billington K."/>
            <person name="Browne H."/>
            <person name="Dunn M."/>
            <person name="Hung S."/>
            <person name="Kawahara F."/>
            <person name="Miranda-Saavedra D."/>
            <person name="Mourier T."/>
            <person name="Nagra H."/>
            <person name="Otto T.D."/>
            <person name="Rawlings N."/>
            <person name="Sanchez A."/>
            <person name="Sanders M."/>
            <person name="Subramaniam C."/>
            <person name="Tay Y."/>
            <person name="Dear P."/>
            <person name="Doerig C."/>
            <person name="Gruber A."/>
            <person name="Parkinson J."/>
            <person name="Shirley M."/>
            <person name="Wan K.L."/>
            <person name="Berriman M."/>
            <person name="Tomley F."/>
            <person name="Pain A."/>
        </authorList>
    </citation>
    <scope>NUCLEOTIDE SEQUENCE [LARGE SCALE GENOMIC DNA]</scope>
    <source>
        <strain evidence="1">Weybridge</strain>
    </source>
</reference>
<dbReference type="GeneID" id="25339062"/>
<gene>
    <name evidence="1" type="ORF">EMWEY_00050760</name>
</gene>
<dbReference type="VEuPathDB" id="ToxoDB:EMWEY_00050760"/>
<evidence type="ECO:0000313" key="1">
    <source>
        <dbReference type="EMBL" id="CDJ58452.1"/>
    </source>
</evidence>
<dbReference type="RefSeq" id="XP_013335098.1">
    <property type="nucleotide sequence ID" value="XM_013479644.1"/>
</dbReference>
<organism evidence="1 2">
    <name type="scientific">Eimeria maxima</name>
    <name type="common">Coccidian parasite</name>
    <dbReference type="NCBI Taxonomy" id="5804"/>
    <lineage>
        <taxon>Eukaryota</taxon>
        <taxon>Sar</taxon>
        <taxon>Alveolata</taxon>
        <taxon>Apicomplexa</taxon>
        <taxon>Conoidasida</taxon>
        <taxon>Coccidia</taxon>
        <taxon>Eucoccidiorida</taxon>
        <taxon>Eimeriorina</taxon>
        <taxon>Eimeriidae</taxon>
        <taxon>Eimeria</taxon>
    </lineage>
</organism>
<dbReference type="EMBL" id="HG719656">
    <property type="protein sequence ID" value="CDJ58452.1"/>
    <property type="molecule type" value="Genomic_DNA"/>
</dbReference>
<dbReference type="AlphaFoldDB" id="U6M2J2"/>
<dbReference type="Proteomes" id="UP000030763">
    <property type="component" value="Unassembled WGS sequence"/>
</dbReference>
<name>U6M2J2_EIMMA</name>
<keyword evidence="2" id="KW-1185">Reference proteome</keyword>